<protein>
    <submittedName>
        <fullName evidence="1">Uncharacterized protein</fullName>
    </submittedName>
</protein>
<dbReference type="InterPro" id="IPR051918">
    <property type="entry name" value="STPP_CPPED1"/>
</dbReference>
<dbReference type="Proteomes" id="UP001054945">
    <property type="component" value="Unassembled WGS sequence"/>
</dbReference>
<dbReference type="SUPFAM" id="SSF56300">
    <property type="entry name" value="Metallo-dependent phosphatases"/>
    <property type="match status" value="1"/>
</dbReference>
<evidence type="ECO:0000313" key="1">
    <source>
        <dbReference type="EMBL" id="GIY88617.1"/>
    </source>
</evidence>
<dbReference type="PANTHER" id="PTHR43143">
    <property type="entry name" value="METALLOPHOSPHOESTERASE, CALCINEURIN SUPERFAMILY"/>
    <property type="match status" value="1"/>
</dbReference>
<organism evidence="1 2">
    <name type="scientific">Caerostris extrusa</name>
    <name type="common">Bark spider</name>
    <name type="synonym">Caerostris bankana</name>
    <dbReference type="NCBI Taxonomy" id="172846"/>
    <lineage>
        <taxon>Eukaryota</taxon>
        <taxon>Metazoa</taxon>
        <taxon>Ecdysozoa</taxon>
        <taxon>Arthropoda</taxon>
        <taxon>Chelicerata</taxon>
        <taxon>Arachnida</taxon>
        <taxon>Araneae</taxon>
        <taxon>Araneomorphae</taxon>
        <taxon>Entelegynae</taxon>
        <taxon>Araneoidea</taxon>
        <taxon>Araneidae</taxon>
        <taxon>Caerostris</taxon>
    </lineage>
</organism>
<accession>A0AAV4X0I5</accession>
<gene>
    <name evidence="1" type="ORF">CEXT_590561</name>
</gene>
<dbReference type="AlphaFoldDB" id="A0AAV4X0I5"/>
<dbReference type="InterPro" id="IPR029052">
    <property type="entry name" value="Metallo-depent_PP-like"/>
</dbReference>
<dbReference type="PANTHER" id="PTHR43143:SF1">
    <property type="entry name" value="SERINE_THREONINE-PROTEIN PHOSPHATASE CPPED1"/>
    <property type="match status" value="1"/>
</dbReference>
<sequence>MCIVLNSQYFQDPSLVEDLAEEQTKWLDEQLEEAKSGKYKHVVIFQHIPWFLENPNEEKDYFNILPEMRQKMLQKFYNASK</sequence>
<proteinExistence type="predicted"/>
<name>A0AAV4X0I5_CAEEX</name>
<evidence type="ECO:0000313" key="2">
    <source>
        <dbReference type="Proteomes" id="UP001054945"/>
    </source>
</evidence>
<keyword evidence="2" id="KW-1185">Reference proteome</keyword>
<reference evidence="1 2" key="1">
    <citation type="submission" date="2021-06" db="EMBL/GenBank/DDBJ databases">
        <title>Caerostris extrusa draft genome.</title>
        <authorList>
            <person name="Kono N."/>
            <person name="Arakawa K."/>
        </authorList>
    </citation>
    <scope>NUCLEOTIDE SEQUENCE [LARGE SCALE GENOMIC DNA]</scope>
</reference>
<dbReference type="EMBL" id="BPLR01017083">
    <property type="protein sequence ID" value="GIY88617.1"/>
    <property type="molecule type" value="Genomic_DNA"/>
</dbReference>
<comment type="caution">
    <text evidence="1">The sequence shown here is derived from an EMBL/GenBank/DDBJ whole genome shotgun (WGS) entry which is preliminary data.</text>
</comment>
<dbReference type="Gene3D" id="3.60.21.10">
    <property type="match status" value="1"/>
</dbReference>